<dbReference type="OrthoDB" id="5476440at2"/>
<comment type="caution">
    <text evidence="3">The sequence shown here is derived from an EMBL/GenBank/DDBJ whole genome shotgun (WGS) entry which is preliminary data.</text>
</comment>
<dbReference type="SUPFAM" id="SSF53383">
    <property type="entry name" value="PLP-dependent transferases"/>
    <property type="match status" value="1"/>
</dbReference>
<dbReference type="InterPro" id="IPR049704">
    <property type="entry name" value="Aminotrans_3_PPA_site"/>
</dbReference>
<dbReference type="PANTHER" id="PTHR43713:SF3">
    <property type="entry name" value="GLUTAMATE-1-SEMIALDEHYDE 2,1-AMINOMUTASE 1, CHLOROPLASTIC-RELATED"/>
    <property type="match status" value="1"/>
</dbReference>
<name>A0A4V3D5M3_9BURK</name>
<dbReference type="Pfam" id="PF00202">
    <property type="entry name" value="Aminotran_3"/>
    <property type="match status" value="2"/>
</dbReference>
<organism evidence="3 4">
    <name type="scientific">Tepidicella xavieri</name>
    <dbReference type="NCBI Taxonomy" id="360241"/>
    <lineage>
        <taxon>Bacteria</taxon>
        <taxon>Pseudomonadati</taxon>
        <taxon>Pseudomonadota</taxon>
        <taxon>Betaproteobacteria</taxon>
        <taxon>Burkholderiales</taxon>
        <taxon>Tepidicella</taxon>
    </lineage>
</organism>
<dbReference type="PANTHER" id="PTHR43713">
    <property type="entry name" value="GLUTAMATE-1-SEMIALDEHYDE 2,1-AMINOMUTASE"/>
    <property type="match status" value="1"/>
</dbReference>
<sequence>MPAELVMTASALAAAIAGLPALRRRLQLSRAKHRSLAGHARMAKRVARWMPAWHHGEERFFAADDAPADVVARRRAGFARLSETLRTLAPHTLALGDQAREGLPDMRLTSRYRVPLPFSAYAREHLPMGAFWASAQGITLTDLDGNDYLDLTGSYGVNVFGVDFYKACMAEGATLGAALGPVLGGYHPCVADNVARLKALSGMDDVSFHMSGTEAVMQAVRLARYHSGKRHLVRFTGAYHGWWEDVQPGPGNPLPPRETYTLRDMDERSLQVLRTRRDVACVLINPIQALHPNRNAPGDSTLMDGSRSAGFDRAAYTRWLRRLREVCTERGIALIFDEVFVGFRLARGGAQAYFGVQADLVCYGKTLGGGLPVGVVCGRRAWMERFREDRPADLCFARGTFNAHPYVMGAMNAFLRRLDDADIQALYDGLDERWEERLQRFNRAMRDAGLPIEAAALSTIWTLNYTQPSRYHWLLQFYLRAHGIALSWVGTGRLIFSLHVTDAEMDEVIRRFVAAGQAMQADGWWWRHPGLTHRAIRRQMARELLGAKWAQIRQQVWRQTGQRLGLGG</sequence>
<dbReference type="InterPro" id="IPR015421">
    <property type="entry name" value="PyrdxlP-dep_Trfase_major"/>
</dbReference>
<dbReference type="GO" id="GO:0008483">
    <property type="term" value="F:transaminase activity"/>
    <property type="evidence" value="ECO:0007669"/>
    <property type="project" value="InterPro"/>
</dbReference>
<dbReference type="InterPro" id="IPR015424">
    <property type="entry name" value="PyrdxlP-dep_Trfase"/>
</dbReference>
<evidence type="ECO:0000313" key="4">
    <source>
        <dbReference type="Proteomes" id="UP000295510"/>
    </source>
</evidence>
<dbReference type="Gene3D" id="3.40.640.10">
    <property type="entry name" value="Type I PLP-dependent aspartate aminotransferase-like (Major domain)"/>
    <property type="match status" value="2"/>
</dbReference>
<keyword evidence="2" id="KW-0663">Pyridoxal phosphate</keyword>
<evidence type="ECO:0000313" key="3">
    <source>
        <dbReference type="EMBL" id="TDQ40647.1"/>
    </source>
</evidence>
<gene>
    <name evidence="3" type="ORF">DFR43_11538</name>
</gene>
<protein>
    <submittedName>
        <fullName evidence="3">Glutamate-1-semialdehyde 2,1-aminomutase</fullName>
    </submittedName>
</protein>
<proteinExistence type="predicted"/>
<accession>A0A4V3D5M3</accession>
<comment type="cofactor">
    <cofactor evidence="1">
        <name>pyridoxal 5'-phosphate</name>
        <dbReference type="ChEBI" id="CHEBI:597326"/>
    </cofactor>
</comment>
<dbReference type="InterPro" id="IPR015422">
    <property type="entry name" value="PyrdxlP-dep_Trfase_small"/>
</dbReference>
<dbReference type="InterPro" id="IPR005814">
    <property type="entry name" value="Aminotrans_3"/>
</dbReference>
<dbReference type="EMBL" id="SNYL01000015">
    <property type="protein sequence ID" value="TDQ40647.1"/>
    <property type="molecule type" value="Genomic_DNA"/>
</dbReference>
<reference evidence="3 4" key="1">
    <citation type="submission" date="2019-03" db="EMBL/GenBank/DDBJ databases">
        <title>Genomic Encyclopedia of Type Strains, Phase IV (KMG-IV): sequencing the most valuable type-strain genomes for metagenomic binning, comparative biology and taxonomic classification.</title>
        <authorList>
            <person name="Goeker M."/>
        </authorList>
    </citation>
    <scope>NUCLEOTIDE SEQUENCE [LARGE SCALE GENOMIC DNA]</scope>
    <source>
        <strain evidence="3 4">DSM 19605</strain>
    </source>
</reference>
<evidence type="ECO:0000256" key="1">
    <source>
        <dbReference type="ARBA" id="ARBA00001933"/>
    </source>
</evidence>
<dbReference type="RefSeq" id="WP_133598778.1">
    <property type="nucleotide sequence ID" value="NZ_SNYL01000015.1"/>
</dbReference>
<keyword evidence="4" id="KW-1185">Reference proteome</keyword>
<dbReference type="Gene3D" id="3.90.1150.10">
    <property type="entry name" value="Aspartate Aminotransferase, domain 1"/>
    <property type="match status" value="2"/>
</dbReference>
<dbReference type="AlphaFoldDB" id="A0A4V3D5M3"/>
<dbReference type="PROSITE" id="PS00600">
    <property type="entry name" value="AA_TRANSFER_CLASS_3"/>
    <property type="match status" value="1"/>
</dbReference>
<evidence type="ECO:0000256" key="2">
    <source>
        <dbReference type="ARBA" id="ARBA00022898"/>
    </source>
</evidence>
<dbReference type="GO" id="GO:0030170">
    <property type="term" value="F:pyridoxal phosphate binding"/>
    <property type="evidence" value="ECO:0007669"/>
    <property type="project" value="InterPro"/>
</dbReference>
<dbReference type="Proteomes" id="UP000295510">
    <property type="component" value="Unassembled WGS sequence"/>
</dbReference>